<feature type="transmembrane region" description="Helical" evidence="1">
    <location>
        <begin position="52"/>
        <end position="71"/>
    </location>
</feature>
<feature type="transmembrane region" description="Helical" evidence="1">
    <location>
        <begin position="6"/>
        <end position="31"/>
    </location>
</feature>
<keyword evidence="1" id="KW-1133">Transmembrane helix</keyword>
<dbReference type="RefSeq" id="YP_007007435.1">
    <property type="nucleotide sequence ID" value="NC_019526.1"/>
</dbReference>
<dbReference type="EMBL" id="JQ513383">
    <property type="protein sequence ID" value="AFA44553.1"/>
    <property type="molecule type" value="Genomic_DNA"/>
</dbReference>
<protein>
    <recommendedName>
        <fullName evidence="4">DUF3784 domain-containing protein</fullName>
    </recommendedName>
</protein>
<evidence type="ECO:0000313" key="3">
    <source>
        <dbReference type="Proteomes" id="UP000007524"/>
    </source>
</evidence>
<proteinExistence type="predicted"/>
<gene>
    <name evidence="2" type="ORF">RaK2_00280</name>
</gene>
<accession>H6X487</accession>
<keyword evidence="3" id="KW-1185">Reference proteome</keyword>
<reference evidence="2 3" key="1">
    <citation type="journal article" date="2012" name="J. Virol.">
        <title>Genome of Klebsiella sp.-Infecting Bacteriophage vB_KleM_RaK2.</title>
        <authorList>
            <person name="Simoliunas E."/>
            <person name="Kaliniene L."/>
            <person name="Truncaite L."/>
            <person name="Klausa V."/>
            <person name="Zajanckauskaite A."/>
            <person name="Meskys R."/>
        </authorList>
    </citation>
    <scope>NUCLEOTIDE SEQUENCE [LARGE SCALE GENOMIC DNA]</scope>
</reference>
<evidence type="ECO:0000256" key="1">
    <source>
        <dbReference type="SAM" id="Phobius"/>
    </source>
</evidence>
<dbReference type="KEGG" id="vg:14012868"/>
<keyword evidence="1" id="KW-0812">Transmembrane</keyword>
<name>H6X487_9CAUD</name>
<organism evidence="2 3">
    <name type="scientific">Klebsiella phage vB_KleM_RaK2</name>
    <dbReference type="NCBI Taxonomy" id="1147094"/>
    <lineage>
        <taxon>Viruses</taxon>
        <taxon>Duplodnaviria</taxon>
        <taxon>Heunggongvirae</taxon>
        <taxon>Uroviricota</taxon>
        <taxon>Caudoviricetes</taxon>
        <taxon>Alcyoneusvirus</taxon>
        <taxon>Alcyoneusvirus RaK2</taxon>
    </lineage>
</organism>
<sequence>MIMFELYRFAGIAIVLLGFMYILICLLLKFFKYNTLLNKIFPKGIDDIDRDCCLIAFSIFGLCSLFFDISVPTACVSAFLSSIILFVLIVCLAINVLISFHKKLPER</sequence>
<evidence type="ECO:0000313" key="2">
    <source>
        <dbReference type="EMBL" id="AFA44553.1"/>
    </source>
</evidence>
<evidence type="ECO:0008006" key="4">
    <source>
        <dbReference type="Google" id="ProtNLM"/>
    </source>
</evidence>
<dbReference type="GeneID" id="14012868"/>
<dbReference type="Proteomes" id="UP000007524">
    <property type="component" value="Segment"/>
</dbReference>
<keyword evidence="1" id="KW-0472">Membrane</keyword>
<feature type="transmembrane region" description="Helical" evidence="1">
    <location>
        <begin position="77"/>
        <end position="98"/>
    </location>
</feature>